<evidence type="ECO:0000313" key="3">
    <source>
        <dbReference type="EMBL" id="RYO78985.1"/>
    </source>
</evidence>
<accession>A0ABY0GWL4</accession>
<proteinExistence type="predicted"/>
<dbReference type="Pfam" id="PF17648">
    <property type="entry name" value="Luciferase"/>
    <property type="match status" value="1"/>
</dbReference>
<dbReference type="PANTHER" id="PTHR38695">
    <property type="entry name" value="AMINO ACID PERMEASE_ SLC12A DOMAIN-CONTAINING PROTEIN"/>
    <property type="match status" value="1"/>
</dbReference>
<dbReference type="EMBL" id="QJNS01000352">
    <property type="protein sequence ID" value="RYO78985.1"/>
    <property type="molecule type" value="Genomic_DNA"/>
</dbReference>
<dbReference type="PANTHER" id="PTHR38695:SF1">
    <property type="entry name" value="AMINO ACID PERMEASE_ SLC12A DOMAIN-CONTAINING PROTEIN"/>
    <property type="match status" value="1"/>
</dbReference>
<keyword evidence="4" id="KW-1185">Reference proteome</keyword>
<evidence type="ECO:0000256" key="1">
    <source>
        <dbReference type="SAM" id="MobiDB-lite"/>
    </source>
</evidence>
<evidence type="ECO:0000313" key="4">
    <source>
        <dbReference type="Proteomes" id="UP000294003"/>
    </source>
</evidence>
<feature type="domain" description="Luciferase" evidence="2">
    <location>
        <begin position="117"/>
        <end position="186"/>
    </location>
</feature>
<sequence>MRPLARTDTRAPPPYDRSKLAPLYGPEASRSYFARGQAPAPRGGQRPDVPTFTVPQRQTSQRAADMVEREGAFMAALAAANPRLLRLRASAAEGGHHNALWLADGVPRPGRYLDGLRGEFAHPHGEGSAHVTLSLADAEALVERGWAERHRLSGVPGTGISWGYVLVYAPRDGREFGVWKEILLASARFVASASGTEVVMPE</sequence>
<evidence type="ECO:0000259" key="2">
    <source>
        <dbReference type="Pfam" id="PF17648"/>
    </source>
</evidence>
<name>A0ABY0GWL4_9PEZI</name>
<comment type="caution">
    <text evidence="3">The sequence shown here is derived from an EMBL/GenBank/DDBJ whole genome shotgun (WGS) entry which is preliminary data.</text>
</comment>
<feature type="region of interest" description="Disordered" evidence="1">
    <location>
        <begin position="1"/>
        <end position="59"/>
    </location>
</feature>
<reference evidence="3 4" key="1">
    <citation type="submission" date="2018-06" db="EMBL/GenBank/DDBJ databases">
        <title>Complete Genomes of Monosporascus.</title>
        <authorList>
            <person name="Robinson A.J."/>
            <person name="Natvig D.O."/>
        </authorList>
    </citation>
    <scope>NUCLEOTIDE SEQUENCE [LARGE SCALE GENOMIC DNA]</scope>
    <source>
        <strain evidence="3 4">CBS 609.92</strain>
    </source>
</reference>
<dbReference type="Proteomes" id="UP000294003">
    <property type="component" value="Unassembled WGS sequence"/>
</dbReference>
<organism evidence="3 4">
    <name type="scientific">Monosporascus cannonballus</name>
    <dbReference type="NCBI Taxonomy" id="155416"/>
    <lineage>
        <taxon>Eukaryota</taxon>
        <taxon>Fungi</taxon>
        <taxon>Dikarya</taxon>
        <taxon>Ascomycota</taxon>
        <taxon>Pezizomycotina</taxon>
        <taxon>Sordariomycetes</taxon>
        <taxon>Xylariomycetidae</taxon>
        <taxon>Xylariales</taxon>
        <taxon>Xylariales incertae sedis</taxon>
        <taxon>Monosporascus</taxon>
    </lineage>
</organism>
<dbReference type="InterPro" id="IPR048273">
    <property type="entry name" value="Luciferase"/>
</dbReference>
<gene>
    <name evidence="3" type="ORF">DL762_008402</name>
</gene>
<protein>
    <recommendedName>
        <fullName evidence="2">Luciferase domain-containing protein</fullName>
    </recommendedName>
</protein>
<dbReference type="InterPro" id="IPR040841">
    <property type="entry name" value="Luciferase_dom"/>
</dbReference>